<dbReference type="RefSeq" id="WP_345045292.1">
    <property type="nucleotide sequence ID" value="NZ_BAABED010000001.1"/>
</dbReference>
<proteinExistence type="inferred from homology"/>
<keyword evidence="1 3" id="KW-0413">Isomerase</keyword>
<gene>
    <name evidence="3" type="primary">wecB</name>
    <name evidence="3" type="ORF">ACFFPI_19840</name>
</gene>
<dbReference type="Gene3D" id="3.40.50.2000">
    <property type="entry name" value="Glycogen Phosphorylase B"/>
    <property type="match status" value="2"/>
</dbReference>
<evidence type="ECO:0000256" key="1">
    <source>
        <dbReference type="RuleBase" id="RU003513"/>
    </source>
</evidence>
<organism evidence="3 4">
    <name type="scientific">Arthrobacter methylotrophus</name>
    <dbReference type="NCBI Taxonomy" id="121291"/>
    <lineage>
        <taxon>Bacteria</taxon>
        <taxon>Bacillati</taxon>
        <taxon>Actinomycetota</taxon>
        <taxon>Actinomycetes</taxon>
        <taxon>Micrococcales</taxon>
        <taxon>Micrococcaceae</taxon>
        <taxon>Arthrobacter</taxon>
    </lineage>
</organism>
<reference evidence="3 4" key="1">
    <citation type="submission" date="2024-09" db="EMBL/GenBank/DDBJ databases">
        <authorList>
            <person name="Sun Q."/>
            <person name="Mori K."/>
        </authorList>
    </citation>
    <scope>NUCLEOTIDE SEQUENCE [LARGE SCALE GENOMIC DNA]</scope>
    <source>
        <strain evidence="3 4">JCM 13519</strain>
    </source>
</reference>
<evidence type="ECO:0000313" key="4">
    <source>
        <dbReference type="Proteomes" id="UP001589536"/>
    </source>
</evidence>
<dbReference type="EMBL" id="JBHMBH010000046">
    <property type="protein sequence ID" value="MFB9716356.1"/>
    <property type="molecule type" value="Genomic_DNA"/>
</dbReference>
<comment type="caution">
    <text evidence="3">The sequence shown here is derived from an EMBL/GenBank/DDBJ whole genome shotgun (WGS) entry which is preliminary data.</text>
</comment>
<dbReference type="Proteomes" id="UP001589536">
    <property type="component" value="Unassembled WGS sequence"/>
</dbReference>
<keyword evidence="4" id="KW-1185">Reference proteome</keyword>
<dbReference type="EC" id="5.1.3.14" evidence="3"/>
<sequence>MIDSDVAVVMGTRPEMIKLAHVVRHLGERARLIHTGQHFDDELSGQVQKHLGLPGPDVVLDGVGGQDRATQISTCMTGLATEFERRLPSAVIVQGDTNTVSAAAQTANYAGIPVIHVEAGLRSYDRAMPEEINRLVTGTLADVHCAATLNNRKNLFFEGVDSNHITVTGNTIVEATEASLALADSFASTTGKSNLPLSFGRDYVLATIHRPENTDTRDALERILLGLTEIVVPVLFIAHPRTRAAIRKFGLDHYAERLSVVDSVPHHEFLRLARSASLLVSDSGGLQEECTVLKKPLLVIRRSTERPESIEAGFAQLITPGESISDAANHLLIGNPEQALASVPSPYGDGMASNRIAAIALGIADGAAPREAIAETNSLYPLTIAFRFTSGPVETRRADRLPRWDWM</sequence>
<evidence type="ECO:0000313" key="3">
    <source>
        <dbReference type="EMBL" id="MFB9716356.1"/>
    </source>
</evidence>
<dbReference type="InterPro" id="IPR029767">
    <property type="entry name" value="WecB-like"/>
</dbReference>
<dbReference type="PANTHER" id="PTHR43174:SF1">
    <property type="entry name" value="UDP-N-ACETYLGLUCOSAMINE 2-EPIMERASE"/>
    <property type="match status" value="1"/>
</dbReference>
<protein>
    <submittedName>
        <fullName evidence="3">Non-hydrolyzing UDP-N-acetylglucosamine 2-epimerase</fullName>
        <ecNumber evidence="3">5.1.3.14</ecNumber>
    </submittedName>
</protein>
<comment type="similarity">
    <text evidence="1">Belongs to the UDP-N-acetylglucosamine 2-epimerase family.</text>
</comment>
<name>A0ABV5UVY4_9MICC</name>
<feature type="domain" description="UDP-N-acetylglucosamine 2-epimerase" evidence="2">
    <location>
        <begin position="30"/>
        <end position="359"/>
    </location>
</feature>
<dbReference type="GO" id="GO:0008761">
    <property type="term" value="F:UDP-N-acetylglucosamine 2-epimerase activity"/>
    <property type="evidence" value="ECO:0007669"/>
    <property type="project" value="UniProtKB-EC"/>
</dbReference>
<accession>A0ABV5UVY4</accession>
<evidence type="ECO:0000259" key="2">
    <source>
        <dbReference type="Pfam" id="PF02350"/>
    </source>
</evidence>
<dbReference type="SUPFAM" id="SSF53756">
    <property type="entry name" value="UDP-Glycosyltransferase/glycogen phosphorylase"/>
    <property type="match status" value="1"/>
</dbReference>
<dbReference type="PANTHER" id="PTHR43174">
    <property type="entry name" value="UDP-N-ACETYLGLUCOSAMINE 2-EPIMERASE"/>
    <property type="match status" value="1"/>
</dbReference>
<dbReference type="NCBIfam" id="TIGR00236">
    <property type="entry name" value="wecB"/>
    <property type="match status" value="1"/>
</dbReference>
<dbReference type="InterPro" id="IPR003331">
    <property type="entry name" value="UDP_GlcNAc_Epimerase_2_dom"/>
</dbReference>
<dbReference type="Pfam" id="PF02350">
    <property type="entry name" value="Epimerase_2"/>
    <property type="match status" value="1"/>
</dbReference>
<dbReference type="CDD" id="cd03786">
    <property type="entry name" value="GTB_UDP-GlcNAc_2-Epimerase"/>
    <property type="match status" value="1"/>
</dbReference>